<sequence>MAKPSPEVKTRFKMYKKGKLWLVAAAATAGLMAGGNVAQADSSTTTSNSDQAVVANTNTGASNDNNSNDNSTVALTTTTAVSSDSQAAIVSEDAVSTTASESTSATDTVQKATSSTDQESNSIGQVATEASKAVETVEQPTKSTTQNTQNDAKAENGSSTDTDTDTVSMTTAAAAATNQSSTSATKTTEVYSNGHWYLKDQNGKNLTGWQKLSGERTVYYNTVGQMQYGLQQINNKTYYFNTLNGAMYFNTEAQINGKWYNFTSDGSASTGFTKLASGKTVYYNAQGQMQYGLQTVNGKIYYFNTWSGERYANREAQINGKWYNFTSDGSASIGFTKLSSGKTVYYNAQGQMQYGLQTINGKIYYFNTWSGERYANREVQIDGKWYNFTSDGSASIGFTKLSSGKTVYYNAQGQMQYGLQTINGKIYYFNTWSGERYTNREAQINGKWYNFTNDGSASTGFTKLASGKLVYYNAQGQMQYGEQKINNNWYYFNTWSGEAARGWYTLPDGRVVYYMLNENGQGQGMLHGQQEINGLTYYLNVLSGAKETGVVYNANTKLLQYYGGKNGSLVKSTTLKLDGNTISVDNSGNIALKDGENEINGQWYYYDSKTKTVKTGWYKLSNNREVYYDLTTAQMVHGEKQIDGYWYYFNVLSGAEFVSQFASLSNNRIAYYNNQGHMVYGEQEINGSWYYFNPVNGQEAISQFITLNDGRKVYYNDQGHMVKGWQTINGNTYYFNLVNGDMYTGTHYIDGIKHTFASDGVEDTWGWPFPSVGRGSFTGAQLFGVNAGGEFRQNGFHDGLDFGSIDHPGYEVHAVHKGTVTAIGYASGLDWYVLIDTGEYLTVYQEAFSSRSNIWVSVGQQVNVGDVIGGRTTAHLHLGITRQKNFNVALANSFNNNGTWINPLTLLGN</sequence>
<evidence type="ECO:0000256" key="3">
    <source>
        <dbReference type="SAM" id="MobiDB-lite"/>
    </source>
</evidence>
<dbReference type="InterPro" id="IPR018337">
    <property type="entry name" value="Cell_wall/Cho-bd_repeat"/>
</dbReference>
<feature type="domain" description="M23ase beta-sheet core" evidence="5">
    <location>
        <begin position="796"/>
        <end position="884"/>
    </location>
</feature>
<dbReference type="InterPro" id="IPR011055">
    <property type="entry name" value="Dup_hybrid_motif"/>
</dbReference>
<dbReference type="AlphaFoldDB" id="A0AAJ1HTW5"/>
<dbReference type="RefSeq" id="WP_272225873.1">
    <property type="nucleotide sequence ID" value="NZ_JAQONE010000027.1"/>
</dbReference>
<feature type="compositionally biased region" description="Polar residues" evidence="3">
    <location>
        <begin position="110"/>
        <end position="125"/>
    </location>
</feature>
<evidence type="ECO:0000256" key="4">
    <source>
        <dbReference type="SAM" id="SignalP"/>
    </source>
</evidence>
<name>A0AAJ1HTW5_LIMMU</name>
<gene>
    <name evidence="6" type="ORF">PO250_10435</name>
</gene>
<accession>A0AAJ1HTW5</accession>
<dbReference type="Pfam" id="PF19127">
    <property type="entry name" value="Choline_bind_3"/>
    <property type="match status" value="6"/>
</dbReference>
<organism evidence="6 7">
    <name type="scientific">Limosilactobacillus mucosae</name>
    <name type="common">Lactobacillus mucosae</name>
    <dbReference type="NCBI Taxonomy" id="97478"/>
    <lineage>
        <taxon>Bacteria</taxon>
        <taxon>Bacillati</taxon>
        <taxon>Bacillota</taxon>
        <taxon>Bacilli</taxon>
        <taxon>Lactobacillales</taxon>
        <taxon>Lactobacillaceae</taxon>
        <taxon>Limosilactobacillus</taxon>
    </lineage>
</organism>
<dbReference type="InterPro" id="IPR016047">
    <property type="entry name" value="M23ase_b-sheet_dom"/>
</dbReference>
<feature type="compositionally biased region" description="Polar residues" evidence="3">
    <location>
        <begin position="138"/>
        <end position="151"/>
    </location>
</feature>
<feature type="compositionally biased region" description="Low complexity" evidence="3">
    <location>
        <begin position="80"/>
        <end position="109"/>
    </location>
</feature>
<dbReference type="SUPFAM" id="SSF51261">
    <property type="entry name" value="Duplicated hybrid motif"/>
    <property type="match status" value="1"/>
</dbReference>
<keyword evidence="2" id="KW-0677">Repeat</keyword>
<feature type="region of interest" description="Disordered" evidence="3">
    <location>
        <begin position="80"/>
        <end position="165"/>
    </location>
</feature>
<dbReference type="Proteomes" id="UP001220670">
    <property type="component" value="Unassembled WGS sequence"/>
</dbReference>
<evidence type="ECO:0000256" key="2">
    <source>
        <dbReference type="ARBA" id="ARBA00022737"/>
    </source>
</evidence>
<dbReference type="CDD" id="cd12797">
    <property type="entry name" value="M23_peptidase"/>
    <property type="match status" value="1"/>
</dbReference>
<dbReference type="Pfam" id="PF01551">
    <property type="entry name" value="Peptidase_M23"/>
    <property type="match status" value="1"/>
</dbReference>
<dbReference type="Gene3D" id="2.70.70.10">
    <property type="entry name" value="Glucose Permease (Domain IIA)"/>
    <property type="match status" value="1"/>
</dbReference>
<evidence type="ECO:0000313" key="7">
    <source>
        <dbReference type="Proteomes" id="UP001220670"/>
    </source>
</evidence>
<evidence type="ECO:0000259" key="5">
    <source>
        <dbReference type="Pfam" id="PF01551"/>
    </source>
</evidence>
<evidence type="ECO:0000256" key="1">
    <source>
        <dbReference type="ARBA" id="ARBA00022729"/>
    </source>
</evidence>
<dbReference type="Gene3D" id="2.10.270.10">
    <property type="entry name" value="Cholin Binding"/>
    <property type="match status" value="9"/>
</dbReference>
<keyword evidence="1 4" id="KW-0732">Signal</keyword>
<feature type="signal peptide" evidence="4">
    <location>
        <begin position="1"/>
        <end position="40"/>
    </location>
</feature>
<dbReference type="NCBIfam" id="TIGR03715">
    <property type="entry name" value="KxYKxGKxW"/>
    <property type="match status" value="1"/>
</dbReference>
<dbReference type="EMBL" id="JAQONE010000027">
    <property type="protein sequence ID" value="MDC2830689.1"/>
    <property type="molecule type" value="Genomic_DNA"/>
</dbReference>
<evidence type="ECO:0000313" key="6">
    <source>
        <dbReference type="EMBL" id="MDC2830689.1"/>
    </source>
</evidence>
<feature type="chain" id="PRO_5042541894" evidence="4">
    <location>
        <begin position="41"/>
        <end position="909"/>
    </location>
</feature>
<comment type="caution">
    <text evidence="6">The sequence shown here is derived from an EMBL/GenBank/DDBJ whole genome shotgun (WGS) entry which is preliminary data.</text>
</comment>
<protein>
    <submittedName>
        <fullName evidence="6">Peptidoglycan DD-metalloendopeptidase family protein</fullName>
    </submittedName>
</protein>
<dbReference type="SUPFAM" id="SSF69360">
    <property type="entry name" value="Cell wall binding repeat"/>
    <property type="match status" value="3"/>
</dbReference>
<proteinExistence type="predicted"/>
<reference evidence="6" key="1">
    <citation type="submission" date="2023-01" db="EMBL/GenBank/DDBJ databases">
        <title>Genome analysis of 13 Lactobacillus isolated from gut of wild boar.</title>
        <authorList>
            <person name="Papp P."/>
            <person name="Libisch B."/>
            <person name="Nagy T."/>
            <person name="Olasz F."/>
        </authorList>
    </citation>
    <scope>NUCLEOTIDE SEQUENCE</scope>
    <source>
        <strain evidence="6">F146</strain>
    </source>
</reference>
<dbReference type="Pfam" id="PF19258">
    <property type="entry name" value="KxYKxGKxW_sig"/>
    <property type="match status" value="1"/>
</dbReference>
<dbReference type="InterPro" id="IPR022263">
    <property type="entry name" value="KxYKxGKxW"/>
</dbReference>